<dbReference type="EMBL" id="FMZA01000003">
    <property type="protein sequence ID" value="SDC08482.1"/>
    <property type="molecule type" value="Genomic_DNA"/>
</dbReference>
<accession>A0A1G6IPJ2</accession>
<dbReference type="Proteomes" id="UP000199387">
    <property type="component" value="Unassembled WGS sequence"/>
</dbReference>
<keyword evidence="2" id="KW-1185">Reference proteome</keyword>
<evidence type="ECO:0000313" key="1">
    <source>
        <dbReference type="EMBL" id="SDC08482.1"/>
    </source>
</evidence>
<dbReference type="SUPFAM" id="SSF50129">
    <property type="entry name" value="GroES-like"/>
    <property type="match status" value="1"/>
</dbReference>
<dbReference type="InterPro" id="IPR051397">
    <property type="entry name" value="Zn-ADH-like_protein"/>
</dbReference>
<organism evidence="1 2">
    <name type="scientific">Melghirimyces thermohalophilus</name>
    <dbReference type="NCBI Taxonomy" id="1236220"/>
    <lineage>
        <taxon>Bacteria</taxon>
        <taxon>Bacillati</taxon>
        <taxon>Bacillota</taxon>
        <taxon>Bacilli</taxon>
        <taxon>Bacillales</taxon>
        <taxon>Thermoactinomycetaceae</taxon>
        <taxon>Melghirimyces</taxon>
    </lineage>
</organism>
<dbReference type="GO" id="GO:0016491">
    <property type="term" value="F:oxidoreductase activity"/>
    <property type="evidence" value="ECO:0007669"/>
    <property type="project" value="TreeGrafter"/>
</dbReference>
<dbReference type="Gene3D" id="3.90.180.10">
    <property type="entry name" value="Medium-chain alcohol dehydrogenases, catalytic domain"/>
    <property type="match status" value="1"/>
</dbReference>
<proteinExistence type="predicted"/>
<protein>
    <submittedName>
        <fullName evidence="1">NADPH2:quinone reductase</fullName>
    </submittedName>
</protein>
<dbReference type="PANTHER" id="PTHR43677:SF4">
    <property type="entry name" value="QUINONE OXIDOREDUCTASE-LIKE PROTEIN 2"/>
    <property type="match status" value="1"/>
</dbReference>
<sequence length="69" mass="7833">MRTWQVEKLGHPDEALALVERPSPRPEAGEVVIEVEATALNFFDILLCQGKYQEKPELPFTPVRKFPAV</sequence>
<gene>
    <name evidence="1" type="ORF">SAMN04488112_1033</name>
</gene>
<evidence type="ECO:0000313" key="2">
    <source>
        <dbReference type="Proteomes" id="UP000199387"/>
    </source>
</evidence>
<name>A0A1G6IPJ2_9BACL</name>
<dbReference type="AlphaFoldDB" id="A0A1G6IPJ2"/>
<reference evidence="1 2" key="1">
    <citation type="submission" date="2016-10" db="EMBL/GenBank/DDBJ databases">
        <authorList>
            <person name="de Groot N.N."/>
        </authorList>
    </citation>
    <scope>NUCLEOTIDE SEQUENCE [LARGE SCALE GENOMIC DNA]</scope>
    <source>
        <strain evidence="1 2">DSM 45514</strain>
    </source>
</reference>
<dbReference type="InterPro" id="IPR011032">
    <property type="entry name" value="GroES-like_sf"/>
</dbReference>
<dbReference type="PANTHER" id="PTHR43677">
    <property type="entry name" value="SHORT-CHAIN DEHYDROGENASE/REDUCTASE"/>
    <property type="match status" value="1"/>
</dbReference>
<dbReference type="RefSeq" id="WP_245662023.1">
    <property type="nucleotide sequence ID" value="NZ_FMZA01000003.1"/>
</dbReference>
<dbReference type="STRING" id="1236220.SAMN04488112_1033"/>